<keyword evidence="3" id="KW-0378">Hydrolase</keyword>
<evidence type="ECO:0000256" key="2">
    <source>
        <dbReference type="ARBA" id="ARBA00022723"/>
    </source>
</evidence>
<dbReference type="SUPFAM" id="SSF51556">
    <property type="entry name" value="Metallo-dependent hydrolases"/>
    <property type="match status" value="1"/>
</dbReference>
<dbReference type="Pfam" id="PF01979">
    <property type="entry name" value="Amidohydro_1"/>
    <property type="match status" value="1"/>
</dbReference>
<proteinExistence type="predicted"/>
<comment type="cofactor">
    <cofactor evidence="1">
        <name>Zn(2+)</name>
        <dbReference type="ChEBI" id="CHEBI:29105"/>
    </cofactor>
</comment>
<gene>
    <name evidence="7" type="ORF">WQQ_10610</name>
</gene>
<dbReference type="STRING" id="1172194.WQQ_10610"/>
<dbReference type="InterPro" id="IPR055156">
    <property type="entry name" value="HutF-like_N"/>
</dbReference>
<dbReference type="EMBL" id="AKGD01000001">
    <property type="protein sequence ID" value="EIT70924.1"/>
    <property type="molecule type" value="Genomic_DNA"/>
</dbReference>
<keyword evidence="8" id="KW-1185">Reference proteome</keyword>
<evidence type="ECO:0000256" key="3">
    <source>
        <dbReference type="ARBA" id="ARBA00022801"/>
    </source>
</evidence>
<organism evidence="7 8">
    <name type="scientific">Hydrocarboniphaga effusa AP103</name>
    <dbReference type="NCBI Taxonomy" id="1172194"/>
    <lineage>
        <taxon>Bacteria</taxon>
        <taxon>Pseudomonadati</taxon>
        <taxon>Pseudomonadota</taxon>
        <taxon>Gammaproteobacteria</taxon>
        <taxon>Nevskiales</taxon>
        <taxon>Nevskiaceae</taxon>
        <taxon>Hydrocarboniphaga</taxon>
    </lineage>
</organism>
<evidence type="ECO:0000256" key="4">
    <source>
        <dbReference type="ARBA" id="ARBA00022833"/>
    </source>
</evidence>
<accession>I7ZG91</accession>
<evidence type="ECO:0000256" key="1">
    <source>
        <dbReference type="ARBA" id="ARBA00001947"/>
    </source>
</evidence>
<dbReference type="GO" id="GO:0046872">
    <property type="term" value="F:metal ion binding"/>
    <property type="evidence" value="ECO:0007669"/>
    <property type="project" value="UniProtKB-KW"/>
</dbReference>
<comment type="caution">
    <text evidence="7">The sequence shown here is derived from an EMBL/GenBank/DDBJ whole genome shotgun (WGS) entry which is preliminary data.</text>
</comment>
<dbReference type="InterPro" id="IPR011059">
    <property type="entry name" value="Metal-dep_hydrolase_composite"/>
</dbReference>
<dbReference type="Proteomes" id="UP000003704">
    <property type="component" value="Unassembled WGS sequence"/>
</dbReference>
<dbReference type="NCBIfam" id="NF006683">
    <property type="entry name" value="PRK09229.1-4"/>
    <property type="match status" value="1"/>
</dbReference>
<dbReference type="NCBIfam" id="NF006681">
    <property type="entry name" value="PRK09229.1-2"/>
    <property type="match status" value="1"/>
</dbReference>
<feature type="domain" description="Formimidoylglutamate deiminase N-terminal" evidence="6">
    <location>
        <begin position="1"/>
        <end position="45"/>
    </location>
</feature>
<dbReference type="Pfam" id="PF22429">
    <property type="entry name" value="HutF_N"/>
    <property type="match status" value="1"/>
</dbReference>
<dbReference type="Gene3D" id="3.20.20.140">
    <property type="entry name" value="Metal-dependent hydrolases"/>
    <property type="match status" value="1"/>
</dbReference>
<dbReference type="InterPro" id="IPR010252">
    <property type="entry name" value="HutF"/>
</dbReference>
<evidence type="ECO:0000259" key="6">
    <source>
        <dbReference type="Pfam" id="PF22429"/>
    </source>
</evidence>
<dbReference type="InterPro" id="IPR006680">
    <property type="entry name" value="Amidohydro-rel"/>
</dbReference>
<dbReference type="OrthoDB" id="9796020at2"/>
<evidence type="ECO:0000313" key="8">
    <source>
        <dbReference type="Proteomes" id="UP000003704"/>
    </source>
</evidence>
<dbReference type="NCBIfam" id="TIGR02022">
    <property type="entry name" value="hutF"/>
    <property type="match status" value="1"/>
</dbReference>
<dbReference type="GO" id="GO:0005829">
    <property type="term" value="C:cytosol"/>
    <property type="evidence" value="ECO:0007669"/>
    <property type="project" value="TreeGrafter"/>
</dbReference>
<dbReference type="NCBIfam" id="NF006684">
    <property type="entry name" value="PRK09229.1-5"/>
    <property type="match status" value="1"/>
</dbReference>
<dbReference type="AlphaFoldDB" id="I7ZG91"/>
<evidence type="ECO:0000259" key="5">
    <source>
        <dbReference type="Pfam" id="PF01979"/>
    </source>
</evidence>
<evidence type="ECO:0000313" key="7">
    <source>
        <dbReference type="EMBL" id="EIT70924.1"/>
    </source>
</evidence>
<dbReference type="PATRIC" id="fig|1172194.4.peg.1017"/>
<sequence>MTVLYVEQLLTTDGWQQSARVHLQGERIAKIEADAAMQPGDERHAVVVPAMSNLHSHAFQRGMAGLAEARGPSTDDFWSWRETMYRFASRMTPDQLQAVAAQAYVEMLEAGYCRVGEFHYLHHDADARPFADPAEMAGRIAAAAGETGISLTLLPVFYAHASFGGRPPNAIQRRFVHGLDDYQRLIERCKELLSHQSGSVLGVAPHSLRAVTPDELTEVVQLLPESPVHIHIAEQLSEVRDCIAWSGLRPVQWLLDNIEVDARWCLVHATHVDEAEIIGIARSGAIVGLCPITEANLGDGIFPATEFLAAGGQFGIGTDSNVCIGVAGELSLLEYTQRLSCKVRNVIGLRTHSTGMALFQRALSGGASALGAADAGIAEGSIANLVSLAADEPAMICRRGDALIDSWLFAGVGGIVDCVWVRASKQVEQGRHRRRESIRRAYHQAMKELCA</sequence>
<feature type="domain" description="Amidohydrolase-related" evidence="5">
    <location>
        <begin position="46"/>
        <end position="421"/>
    </location>
</feature>
<name>I7ZG91_9GAMM</name>
<dbReference type="PANTHER" id="PTHR11271:SF48">
    <property type="entry name" value="AMIDOHYDROLASE-RELATED DOMAIN-CONTAINING PROTEIN"/>
    <property type="match status" value="1"/>
</dbReference>
<dbReference type="RefSeq" id="WP_007184016.1">
    <property type="nucleotide sequence ID" value="NZ_AKGD01000001.1"/>
</dbReference>
<reference evidence="7 8" key="1">
    <citation type="journal article" date="2012" name="J. Bacteriol.">
        <title>Genome Sequence of n-Alkane-Degrading Hydrocarboniphaga effusa Strain AP103T (ATCC BAA-332T).</title>
        <authorList>
            <person name="Chang H.K."/>
            <person name="Zylstra G.J."/>
            <person name="Chae J.C."/>
        </authorList>
    </citation>
    <scope>NUCLEOTIDE SEQUENCE [LARGE SCALE GENOMIC DNA]</scope>
    <source>
        <strain evidence="7 8">AP103</strain>
    </source>
</reference>
<keyword evidence="2" id="KW-0479">Metal-binding</keyword>
<keyword evidence="4" id="KW-0862">Zinc</keyword>
<dbReference type="InterPro" id="IPR051607">
    <property type="entry name" value="Metallo-dep_hydrolases"/>
</dbReference>
<dbReference type="InterPro" id="IPR032466">
    <property type="entry name" value="Metal_Hydrolase"/>
</dbReference>
<dbReference type="GO" id="GO:0019239">
    <property type="term" value="F:deaminase activity"/>
    <property type="evidence" value="ECO:0007669"/>
    <property type="project" value="TreeGrafter"/>
</dbReference>
<protein>
    <submittedName>
        <fullName evidence="7">N-formimino-L-glutamate deiminase</fullName>
    </submittedName>
</protein>
<dbReference type="PANTHER" id="PTHR11271">
    <property type="entry name" value="GUANINE DEAMINASE"/>
    <property type="match status" value="1"/>
</dbReference>
<dbReference type="Gene3D" id="2.30.40.10">
    <property type="entry name" value="Urease, subunit C, domain 1"/>
    <property type="match status" value="1"/>
</dbReference>